<dbReference type="EMBL" id="CACRTL010000019">
    <property type="protein sequence ID" value="VYT88479.1"/>
    <property type="molecule type" value="Genomic_DNA"/>
</dbReference>
<gene>
    <name evidence="1" type="ORF">CRLFYP8_02424</name>
</gene>
<sequence>MDIEIINILTALIKAQYQGNLVFGTNIPDNSLALLWRSNPQEIYMCKDSYNHMNVRLNGKNKDQEEICSTLNQLHYFLSKLKSDQIELGEHTQIIDIQTSSSPELIGVEENGQWIYGSSLLIKYYIK</sequence>
<evidence type="ECO:0008006" key="2">
    <source>
        <dbReference type="Google" id="ProtNLM"/>
    </source>
</evidence>
<evidence type="ECO:0000313" key="1">
    <source>
        <dbReference type="EMBL" id="VYT88479.1"/>
    </source>
</evidence>
<accession>A0A6N3A8E8</accession>
<proteinExistence type="predicted"/>
<protein>
    <recommendedName>
        <fullName evidence="2">Minor capsid protein</fullName>
    </recommendedName>
</protein>
<organism evidence="1">
    <name type="scientific">Thomasclavelia ramosa</name>
    <dbReference type="NCBI Taxonomy" id="1547"/>
    <lineage>
        <taxon>Bacteria</taxon>
        <taxon>Bacillati</taxon>
        <taxon>Bacillota</taxon>
        <taxon>Erysipelotrichia</taxon>
        <taxon>Erysipelotrichales</taxon>
        <taxon>Coprobacillaceae</taxon>
        <taxon>Thomasclavelia</taxon>
    </lineage>
</organism>
<dbReference type="AlphaFoldDB" id="A0A6N3A8E8"/>
<name>A0A6N3A8E8_9FIRM</name>
<reference evidence="1" key="1">
    <citation type="submission" date="2019-11" db="EMBL/GenBank/DDBJ databases">
        <authorList>
            <person name="Feng L."/>
        </authorList>
    </citation>
    <scope>NUCLEOTIDE SEQUENCE</scope>
    <source>
        <strain evidence="1">CramosumLFYP8</strain>
    </source>
</reference>
<dbReference type="RefSeq" id="WP_118143619.1">
    <property type="nucleotide sequence ID" value="NZ_CACRTL010000019.1"/>
</dbReference>